<proteinExistence type="predicted"/>
<dbReference type="NCBIfam" id="NF033539">
    <property type="entry name" value="transpos_IS1380"/>
    <property type="match status" value="1"/>
</dbReference>
<reference evidence="2 3" key="1">
    <citation type="submission" date="2020-01" db="EMBL/GenBank/DDBJ databases">
        <title>Genomes assembled from Gulf of Kutch pelagic sediment metagenomes.</title>
        <authorList>
            <person name="Chandrashekar M."/>
            <person name="Mahajan M.S."/>
            <person name="Dave K.J."/>
            <person name="Vatsa P."/>
            <person name="Nathani N.M."/>
        </authorList>
    </citation>
    <scope>NUCLEOTIDE SEQUENCE [LARGE SCALE GENOMIC DNA]</scope>
    <source>
        <strain evidence="2">KS3-K002</strain>
    </source>
</reference>
<evidence type="ECO:0000259" key="1">
    <source>
        <dbReference type="Pfam" id="PF13701"/>
    </source>
</evidence>
<feature type="domain" description="Transposase DDE" evidence="1">
    <location>
        <begin position="49"/>
        <end position="503"/>
    </location>
</feature>
<dbReference type="Proteomes" id="UP000702544">
    <property type="component" value="Unassembled WGS sequence"/>
</dbReference>
<dbReference type="EMBL" id="JAACAK010000143">
    <property type="protein sequence ID" value="NIR76730.1"/>
    <property type="molecule type" value="Genomic_DNA"/>
</dbReference>
<organism evidence="2 3">
    <name type="scientific">Candidatus Kutchimonas denitrificans</name>
    <dbReference type="NCBI Taxonomy" id="3056748"/>
    <lineage>
        <taxon>Bacteria</taxon>
        <taxon>Pseudomonadati</taxon>
        <taxon>Gemmatimonadota</taxon>
        <taxon>Gemmatimonadia</taxon>
        <taxon>Candidatus Palauibacterales</taxon>
        <taxon>Candidatus Palauibacteraceae</taxon>
        <taxon>Candidatus Kutchimonas</taxon>
    </lineage>
</organism>
<dbReference type="InterPro" id="IPR047960">
    <property type="entry name" value="Transpos_IS1380"/>
</dbReference>
<dbReference type="Pfam" id="PF13701">
    <property type="entry name" value="DDE_Tnp_1_4"/>
    <property type="match status" value="1"/>
</dbReference>
<accession>A0AAE4ZAD3</accession>
<dbReference type="InterPro" id="IPR025668">
    <property type="entry name" value="Tnp_DDE_dom"/>
</dbReference>
<protein>
    <submittedName>
        <fullName evidence="2">IS1380 family transposase</fullName>
    </submittedName>
</protein>
<name>A0AAE4ZAD3_9BACT</name>
<gene>
    <name evidence="2" type="ORF">GWO12_16755</name>
</gene>
<evidence type="ECO:0000313" key="3">
    <source>
        <dbReference type="Proteomes" id="UP000702544"/>
    </source>
</evidence>
<comment type="caution">
    <text evidence="2">The sequence shown here is derived from an EMBL/GenBank/DDBJ whole genome shotgun (WGS) entry which is preliminary data.</text>
</comment>
<dbReference type="AlphaFoldDB" id="A0AAE4ZAD3"/>
<evidence type="ECO:0000313" key="2">
    <source>
        <dbReference type="EMBL" id="NIR76730.1"/>
    </source>
</evidence>
<sequence length="506" mass="58695">MIIPETVERRKRSIERRLNGPIEQDFTGPMFAASNIQYELADRTRAVGYGGIGLVHKLARQAGLIDAIDRRLHLLKIHLPYHESDHVLNLAYNALCDGRCLEDIELRRNDETFLDALGTQRIPDPTTAGDFCRRFHSAGPIRQLEEAIDEARLNVWSKQPEEFFEQAIIDMDGHLVGTTGECKQGMDVAYNGTWGYHPLIVSLANTGEVLSILNRPGNRPSHEGAAGQCDRAIALCRRAGFRKVLLRGDTDFSQTEHLDRWDEGGVTFQFGYDAKANLEEIADDLPKTRWKKLKRPPRYQVRTRKRRRPDRIKAKIVHDRGFEVLSLESEEVAEFDYRPTKCKKTYRMVVVRKNISRERGERRLFDEVRYFFYITNDRESTPAEVVFSCNDRCDQENLIEQLKNGVRALRAPVDNLFSNWAYMVMTGLAWNLKAWWALRLPEKGRWATKHRAEKQALLNMDFRTFVHSVMKIPCQIIRTGRRLIYRLLGWNPWLPAFRRLAVQLNC</sequence>